<organism evidence="6 7">
    <name type="scientific">Cryptotermes secundus</name>
    <dbReference type="NCBI Taxonomy" id="105785"/>
    <lineage>
        <taxon>Eukaryota</taxon>
        <taxon>Metazoa</taxon>
        <taxon>Ecdysozoa</taxon>
        <taxon>Arthropoda</taxon>
        <taxon>Hexapoda</taxon>
        <taxon>Insecta</taxon>
        <taxon>Pterygota</taxon>
        <taxon>Neoptera</taxon>
        <taxon>Polyneoptera</taxon>
        <taxon>Dictyoptera</taxon>
        <taxon>Blattodea</taxon>
        <taxon>Blattoidea</taxon>
        <taxon>Termitoidae</taxon>
        <taxon>Kalotermitidae</taxon>
        <taxon>Cryptotermitinae</taxon>
        <taxon>Cryptotermes</taxon>
    </lineage>
</organism>
<keyword evidence="4" id="KW-0456">Lyase</keyword>
<evidence type="ECO:0000313" key="6">
    <source>
        <dbReference type="EMBL" id="PNF14851.1"/>
    </source>
</evidence>
<keyword evidence="3 4" id="KW-0862">Zinc</keyword>
<dbReference type="Proteomes" id="UP000235965">
    <property type="component" value="Unassembled WGS sequence"/>
</dbReference>
<dbReference type="FunCoup" id="A0A2J7PEU1">
    <property type="interactions" value="44"/>
</dbReference>
<evidence type="ECO:0000256" key="3">
    <source>
        <dbReference type="ARBA" id="ARBA00022833"/>
    </source>
</evidence>
<dbReference type="InterPro" id="IPR018338">
    <property type="entry name" value="Carbonic_anhydrase_a-class_CS"/>
</dbReference>
<proteinExistence type="inferred from homology"/>
<comment type="cofactor">
    <cofactor evidence="4">
        <name>Zn(2+)</name>
        <dbReference type="ChEBI" id="CHEBI:29105"/>
    </cofactor>
</comment>
<dbReference type="Gene3D" id="3.10.200.10">
    <property type="entry name" value="Alpha carbonic anhydrase"/>
    <property type="match status" value="1"/>
</dbReference>
<dbReference type="GO" id="GO:0008270">
    <property type="term" value="F:zinc ion binding"/>
    <property type="evidence" value="ECO:0007669"/>
    <property type="project" value="UniProtKB-UniRule"/>
</dbReference>
<dbReference type="InParanoid" id="A0A2J7PEU1"/>
<dbReference type="Pfam" id="PF00194">
    <property type="entry name" value="Carb_anhydrase"/>
    <property type="match status" value="1"/>
</dbReference>
<name>A0A2J7PEU1_9NEOP</name>
<evidence type="ECO:0000259" key="5">
    <source>
        <dbReference type="PROSITE" id="PS51144"/>
    </source>
</evidence>
<dbReference type="GO" id="GO:0005737">
    <property type="term" value="C:cytoplasm"/>
    <property type="evidence" value="ECO:0007669"/>
    <property type="project" value="TreeGrafter"/>
</dbReference>
<gene>
    <name evidence="6" type="ORF">B7P43_G05375</name>
</gene>
<dbReference type="SMART" id="SM01057">
    <property type="entry name" value="Carb_anhydrase"/>
    <property type="match status" value="1"/>
</dbReference>
<comment type="similarity">
    <text evidence="1 4">Belongs to the alpha-carbonic anhydrase family.</text>
</comment>
<comment type="function">
    <text evidence="4">Reversible hydration of carbon dioxide.</text>
</comment>
<feature type="domain" description="Alpha-carbonic anhydrase" evidence="5">
    <location>
        <begin position="45"/>
        <end position="298"/>
    </location>
</feature>
<protein>
    <recommendedName>
        <fullName evidence="4">Carbonic anhydrase</fullName>
        <ecNumber evidence="4">4.2.1.1</ecNumber>
    </recommendedName>
</protein>
<dbReference type="PROSITE" id="PS51144">
    <property type="entry name" value="ALPHA_CA_2"/>
    <property type="match status" value="1"/>
</dbReference>
<dbReference type="InterPro" id="IPR001148">
    <property type="entry name" value="CA_dom"/>
</dbReference>
<dbReference type="PROSITE" id="PS00162">
    <property type="entry name" value="ALPHA_CA_1"/>
    <property type="match status" value="1"/>
</dbReference>
<keyword evidence="7" id="KW-1185">Reference proteome</keyword>
<dbReference type="EMBL" id="NEVH01026088">
    <property type="protein sequence ID" value="PNF14851.1"/>
    <property type="molecule type" value="Genomic_DNA"/>
</dbReference>
<evidence type="ECO:0000256" key="2">
    <source>
        <dbReference type="ARBA" id="ARBA00022723"/>
    </source>
</evidence>
<dbReference type="STRING" id="105785.A0A2J7PEU1"/>
<dbReference type="SUPFAM" id="SSF51069">
    <property type="entry name" value="Carbonic anhydrase"/>
    <property type="match status" value="1"/>
</dbReference>
<dbReference type="OrthoDB" id="429145at2759"/>
<accession>A0A2J7PEU1</accession>
<reference evidence="6 7" key="1">
    <citation type="submission" date="2017-12" db="EMBL/GenBank/DDBJ databases">
        <title>Hemimetabolous genomes reveal molecular basis of termite eusociality.</title>
        <authorList>
            <person name="Harrison M.C."/>
            <person name="Jongepier E."/>
            <person name="Robertson H.M."/>
            <person name="Arning N."/>
            <person name="Bitard-Feildel T."/>
            <person name="Chao H."/>
            <person name="Childers C.P."/>
            <person name="Dinh H."/>
            <person name="Doddapaneni H."/>
            <person name="Dugan S."/>
            <person name="Gowin J."/>
            <person name="Greiner C."/>
            <person name="Han Y."/>
            <person name="Hu H."/>
            <person name="Hughes D.S.T."/>
            <person name="Huylmans A.-K."/>
            <person name="Kemena C."/>
            <person name="Kremer L.P.M."/>
            <person name="Lee S.L."/>
            <person name="Lopez-Ezquerra A."/>
            <person name="Mallet L."/>
            <person name="Monroy-Kuhn J.M."/>
            <person name="Moser A."/>
            <person name="Murali S.C."/>
            <person name="Muzny D.M."/>
            <person name="Otani S."/>
            <person name="Piulachs M.-D."/>
            <person name="Poelchau M."/>
            <person name="Qu J."/>
            <person name="Schaub F."/>
            <person name="Wada-Katsumata A."/>
            <person name="Worley K.C."/>
            <person name="Xie Q."/>
            <person name="Ylla G."/>
            <person name="Poulsen M."/>
            <person name="Gibbs R.A."/>
            <person name="Schal C."/>
            <person name="Richards S."/>
            <person name="Belles X."/>
            <person name="Korb J."/>
            <person name="Bornberg-Bauer E."/>
        </authorList>
    </citation>
    <scope>NUCLEOTIDE SEQUENCE [LARGE SCALE GENOMIC DNA]</scope>
    <source>
        <tissue evidence="6">Whole body</tissue>
    </source>
</reference>
<comment type="catalytic activity">
    <reaction evidence="4">
        <text>hydrogencarbonate + H(+) = CO2 + H2O</text>
        <dbReference type="Rhea" id="RHEA:10748"/>
        <dbReference type="ChEBI" id="CHEBI:15377"/>
        <dbReference type="ChEBI" id="CHEBI:15378"/>
        <dbReference type="ChEBI" id="CHEBI:16526"/>
        <dbReference type="ChEBI" id="CHEBI:17544"/>
        <dbReference type="EC" id="4.2.1.1"/>
    </reaction>
</comment>
<dbReference type="PANTHER" id="PTHR18952">
    <property type="entry name" value="CARBONIC ANHYDRASE"/>
    <property type="match status" value="1"/>
</dbReference>
<dbReference type="InterPro" id="IPR036398">
    <property type="entry name" value="CA_dom_sf"/>
</dbReference>
<dbReference type="CDD" id="cd00326">
    <property type="entry name" value="alpha_CA"/>
    <property type="match status" value="1"/>
</dbReference>
<evidence type="ECO:0000256" key="4">
    <source>
        <dbReference type="RuleBase" id="RU367011"/>
    </source>
</evidence>
<keyword evidence="2 4" id="KW-0479">Metal-binding</keyword>
<evidence type="ECO:0000256" key="1">
    <source>
        <dbReference type="ARBA" id="ARBA00010718"/>
    </source>
</evidence>
<dbReference type="GO" id="GO:0004089">
    <property type="term" value="F:carbonate dehydratase activity"/>
    <property type="evidence" value="ECO:0007669"/>
    <property type="project" value="UniProtKB-UniRule"/>
</dbReference>
<sequence length="298" mass="33628">MTSSELDRHSASTNYATACPEISKVSRQIWYPDEGGPTKEPTGIRKINVGLFLPAGQELWHQHHEKCGGEYQSPILIVRHRAIPLPLRAVEMIGYHDPLPGPLNLTNNGHSGSLSSVIQPTNVVMLRPEGLGRVKHPPAVYGALLKDHYVMDTLHFHWGLRDYRGSEHRVNGVRYPMEMHIVHRKQNYESVQEAIGYSDGLSVLAFFFEVREKENPKLQPLLKKLKQVALEGESVHLDSTFTMASLLPQDLEIYYTYRGSLTTPPCSEVVTWIVFPEPQFISYRQVSNAIQGTNLPPT</sequence>
<dbReference type="PANTHER" id="PTHR18952:SF137">
    <property type="entry name" value="CARBONIC ANHYDRASE"/>
    <property type="match status" value="1"/>
</dbReference>
<comment type="caution">
    <text evidence="6">The sequence shown here is derived from an EMBL/GenBank/DDBJ whole genome shotgun (WGS) entry which is preliminary data.</text>
</comment>
<evidence type="ECO:0000313" key="7">
    <source>
        <dbReference type="Proteomes" id="UP000235965"/>
    </source>
</evidence>
<dbReference type="InterPro" id="IPR023561">
    <property type="entry name" value="Carbonic_anhydrase_a-class"/>
</dbReference>
<dbReference type="AlphaFoldDB" id="A0A2J7PEU1"/>
<dbReference type="EC" id="4.2.1.1" evidence="4"/>